<dbReference type="InterPro" id="IPR001214">
    <property type="entry name" value="SET_dom"/>
</dbReference>
<evidence type="ECO:0000313" key="3">
    <source>
        <dbReference type="Proteomes" id="UP001271007"/>
    </source>
</evidence>
<dbReference type="InterPro" id="IPR053185">
    <property type="entry name" value="SET_domain_protein"/>
</dbReference>
<dbReference type="Proteomes" id="UP001271007">
    <property type="component" value="Unassembled WGS sequence"/>
</dbReference>
<dbReference type="AlphaFoldDB" id="A0AAJ0GGN7"/>
<gene>
    <name evidence="2" type="ORF">LTR09_002201</name>
</gene>
<sequence>MPARATVRTIPNKGQGLVAIGGTFREGDEIISESPLGEIPGTLMEIFDEDSFYDARHRKNGLHVIDIMVGSMSAPNRQLFNQLHSTDGTNPDIVLHNAFSNYSIVEGQHMHEVRVYNKISRANNSCEPNAMYSYNSTTGLGALRAIRSIPSGTEITIEYQALEEDSLRFKTHRRTKLRKQYSFVCSCTACQASTAVGRERDTAGVQAKQAELDRQSIPANGGTEAARVQRLVNLDTYITSLRNLDIRDFKLSNAYVHRAEVHRQGYELAKGNVAVHCATCIATNTPWGHLEQAQNDLLKALRNNSVCYGLEHLETEEICDLMAQVARLMVGIPLP</sequence>
<dbReference type="SUPFAM" id="SSF82199">
    <property type="entry name" value="SET domain"/>
    <property type="match status" value="1"/>
</dbReference>
<proteinExistence type="predicted"/>
<dbReference type="EMBL" id="JAWDJX010000004">
    <property type="protein sequence ID" value="KAK3057162.1"/>
    <property type="molecule type" value="Genomic_DNA"/>
</dbReference>
<protein>
    <recommendedName>
        <fullName evidence="1">SET domain-containing protein</fullName>
    </recommendedName>
</protein>
<accession>A0AAJ0GGN7</accession>
<reference evidence="2" key="1">
    <citation type="submission" date="2023-04" db="EMBL/GenBank/DDBJ databases">
        <title>Black Yeasts Isolated from many extreme environments.</title>
        <authorList>
            <person name="Coleine C."/>
            <person name="Stajich J.E."/>
            <person name="Selbmann L."/>
        </authorList>
    </citation>
    <scope>NUCLEOTIDE SEQUENCE</scope>
    <source>
        <strain evidence="2">CCFEE 5312</strain>
    </source>
</reference>
<dbReference type="PANTHER" id="PTHR47332">
    <property type="entry name" value="SET DOMAIN-CONTAINING PROTEIN 5"/>
    <property type="match status" value="1"/>
</dbReference>
<keyword evidence="3" id="KW-1185">Reference proteome</keyword>
<name>A0AAJ0GGN7_9PEZI</name>
<feature type="domain" description="SET" evidence="1">
    <location>
        <begin position="3"/>
        <end position="160"/>
    </location>
</feature>
<dbReference type="CDD" id="cd20071">
    <property type="entry name" value="SET_SMYD"/>
    <property type="match status" value="1"/>
</dbReference>
<dbReference type="PANTHER" id="PTHR47332:SF4">
    <property type="entry name" value="SET DOMAIN-CONTAINING PROTEIN 5"/>
    <property type="match status" value="1"/>
</dbReference>
<comment type="caution">
    <text evidence="2">The sequence shown here is derived from an EMBL/GenBank/DDBJ whole genome shotgun (WGS) entry which is preliminary data.</text>
</comment>
<evidence type="ECO:0000313" key="2">
    <source>
        <dbReference type="EMBL" id="KAK3057162.1"/>
    </source>
</evidence>
<evidence type="ECO:0000259" key="1">
    <source>
        <dbReference type="PROSITE" id="PS50280"/>
    </source>
</evidence>
<dbReference type="Pfam" id="PF00856">
    <property type="entry name" value="SET"/>
    <property type="match status" value="1"/>
</dbReference>
<dbReference type="InterPro" id="IPR046341">
    <property type="entry name" value="SET_dom_sf"/>
</dbReference>
<dbReference type="PROSITE" id="PS50280">
    <property type="entry name" value="SET"/>
    <property type="match status" value="1"/>
</dbReference>
<dbReference type="Gene3D" id="2.170.270.10">
    <property type="entry name" value="SET domain"/>
    <property type="match status" value="1"/>
</dbReference>
<organism evidence="2 3">
    <name type="scientific">Extremus antarcticus</name>
    <dbReference type="NCBI Taxonomy" id="702011"/>
    <lineage>
        <taxon>Eukaryota</taxon>
        <taxon>Fungi</taxon>
        <taxon>Dikarya</taxon>
        <taxon>Ascomycota</taxon>
        <taxon>Pezizomycotina</taxon>
        <taxon>Dothideomycetes</taxon>
        <taxon>Dothideomycetidae</taxon>
        <taxon>Mycosphaerellales</taxon>
        <taxon>Extremaceae</taxon>
        <taxon>Extremus</taxon>
    </lineage>
</organism>